<dbReference type="InterPro" id="IPR017853">
    <property type="entry name" value="GH"/>
</dbReference>
<dbReference type="SUPFAM" id="SSF54556">
    <property type="entry name" value="Chitinase insertion domain"/>
    <property type="match status" value="1"/>
</dbReference>
<evidence type="ECO:0000256" key="3">
    <source>
        <dbReference type="ARBA" id="ARBA00023026"/>
    </source>
</evidence>
<dbReference type="EC" id="3.2.1.14" evidence="2"/>
<dbReference type="Gene3D" id="3.10.50.10">
    <property type="match status" value="1"/>
</dbReference>
<dbReference type="EMBL" id="LSBJ02000007">
    <property type="protein sequence ID" value="OAQ61835.1"/>
    <property type="molecule type" value="Genomic_DNA"/>
</dbReference>
<dbReference type="PANTHER" id="PTHR11177">
    <property type="entry name" value="CHITINASE"/>
    <property type="match status" value="1"/>
</dbReference>
<dbReference type="InterPro" id="IPR050314">
    <property type="entry name" value="Glycosyl_Hydrlase_18"/>
</dbReference>
<dbReference type="InterPro" id="IPR029070">
    <property type="entry name" value="Chitinase_insertion_sf"/>
</dbReference>
<dbReference type="Pfam" id="PF00704">
    <property type="entry name" value="Glyco_hydro_18"/>
    <property type="match status" value="1"/>
</dbReference>
<evidence type="ECO:0000256" key="1">
    <source>
        <dbReference type="ARBA" id="ARBA00008682"/>
    </source>
</evidence>
<proteinExistence type="inferred from homology"/>
<protein>
    <recommendedName>
        <fullName evidence="2">chitinase</fullName>
        <ecNumber evidence="2">3.2.1.14</ecNumber>
    </recommendedName>
</protein>
<evidence type="ECO:0000313" key="5">
    <source>
        <dbReference type="EMBL" id="OAQ61835.1"/>
    </source>
</evidence>
<feature type="domain" description="GH18" evidence="4">
    <location>
        <begin position="1"/>
        <end position="173"/>
    </location>
</feature>
<keyword evidence="6" id="KW-1185">Reference proteome</keyword>
<dbReference type="SUPFAM" id="SSF51445">
    <property type="entry name" value="(Trans)glycosidases"/>
    <property type="match status" value="1"/>
</dbReference>
<dbReference type="OrthoDB" id="73875at2759"/>
<gene>
    <name evidence="5" type="ORF">VFPPC_09614</name>
</gene>
<dbReference type="STRING" id="1380566.A0A179F8L3"/>
<dbReference type="KEGG" id="pchm:VFPPC_09614"/>
<evidence type="ECO:0000259" key="4">
    <source>
        <dbReference type="PROSITE" id="PS51910"/>
    </source>
</evidence>
<accession>A0A179F8L3</accession>
<evidence type="ECO:0000256" key="2">
    <source>
        <dbReference type="ARBA" id="ARBA00012729"/>
    </source>
</evidence>
<comment type="similarity">
    <text evidence="1">Belongs to the glycosyl hydrolase 18 family. Chitinase class V subfamily.</text>
</comment>
<evidence type="ECO:0000313" key="6">
    <source>
        <dbReference type="Proteomes" id="UP000078397"/>
    </source>
</evidence>
<sequence>MSYDLYGKWDPSTDYGKEHGAFLNAHTNLTEIRDMLDLLWRNDINPQMVTLGFAFYGRSATAASPGCVNPGCQFVSAGLSGLCSNEAGVLLNTEIDQIIKENSLTPNFDKEAAIKWISWGGNQWVSYDDADTFKIKADFAKSFCLGGVMVWAVSHDTVDGKYATGLADAVNRAPFKLPGSAYITVATAMTMSDQDNYCRWTNCNEDCPNGFGDIIRADSSAFDPDNTYMVSDSGCIKGTSHASRDVKKVRPKCERIPEGALVWDMLLPVALMWKRRPLTQSPLMDLAVCLPVTRGIEAYAVKAKNRPRHSRGHPTALDINSKGIIAEPFNVFDERTFGSGGNGRPLVQTALEGAVNGDLSLHYARWLWLRGIRSLRYFALEVAYWIGPQVGTAPSETIRNRYTTPGRSDERWIVFHIHFKSDAPNDIDAARNQRLNNGLTRQRMFDRIPGTSNSWGFYSGATYVRIYHGSTIQGFSNADPRVRYSDNAGVNQRFGVHDCDRSEERWYIGQPAPPGANAYALALAAWGQHLVQRQIANMASFTYIFPDTLGAANTQNNQMPHRQPRAVGDALYENFGPDGLLMFRFEDIRPLPPVHPTHPAQEDLLDDPYIP</sequence>
<keyword evidence="3" id="KW-0843">Virulence</keyword>
<dbReference type="GO" id="GO:0005975">
    <property type="term" value="P:carbohydrate metabolic process"/>
    <property type="evidence" value="ECO:0007669"/>
    <property type="project" value="InterPro"/>
</dbReference>
<dbReference type="PROSITE" id="PS51910">
    <property type="entry name" value="GH18_2"/>
    <property type="match status" value="1"/>
</dbReference>
<dbReference type="Proteomes" id="UP000078397">
    <property type="component" value="Unassembled WGS sequence"/>
</dbReference>
<comment type="caution">
    <text evidence="5">The sequence shown here is derived from an EMBL/GenBank/DDBJ whole genome shotgun (WGS) entry which is preliminary data.</text>
</comment>
<dbReference type="RefSeq" id="XP_018139539.1">
    <property type="nucleotide sequence ID" value="XM_018288122.1"/>
</dbReference>
<name>A0A179F8L3_METCM</name>
<organism evidence="5 6">
    <name type="scientific">Pochonia chlamydosporia 170</name>
    <dbReference type="NCBI Taxonomy" id="1380566"/>
    <lineage>
        <taxon>Eukaryota</taxon>
        <taxon>Fungi</taxon>
        <taxon>Dikarya</taxon>
        <taxon>Ascomycota</taxon>
        <taxon>Pezizomycotina</taxon>
        <taxon>Sordariomycetes</taxon>
        <taxon>Hypocreomycetidae</taxon>
        <taxon>Hypocreales</taxon>
        <taxon>Clavicipitaceae</taxon>
        <taxon>Pochonia</taxon>
    </lineage>
</organism>
<dbReference type="PANTHER" id="PTHR11177:SF333">
    <property type="entry name" value="CHITINASE"/>
    <property type="match status" value="1"/>
</dbReference>
<dbReference type="AlphaFoldDB" id="A0A179F8L3"/>
<dbReference type="InterPro" id="IPR001223">
    <property type="entry name" value="Glyco_hydro18_cat"/>
</dbReference>
<dbReference type="Gene3D" id="3.20.20.80">
    <property type="entry name" value="Glycosidases"/>
    <property type="match status" value="1"/>
</dbReference>
<dbReference type="GeneID" id="28852116"/>
<dbReference type="GO" id="GO:0008843">
    <property type="term" value="F:endochitinase activity"/>
    <property type="evidence" value="ECO:0007669"/>
    <property type="project" value="UniProtKB-EC"/>
</dbReference>
<reference evidence="5 6" key="1">
    <citation type="journal article" date="2016" name="PLoS Pathog.">
        <title>Biosynthesis of antibiotic leucinostatins in bio-control fungus Purpureocillium lilacinum and their inhibition on phytophthora revealed by genome mining.</title>
        <authorList>
            <person name="Wang G."/>
            <person name="Liu Z."/>
            <person name="Lin R."/>
            <person name="Li E."/>
            <person name="Mao Z."/>
            <person name="Ling J."/>
            <person name="Yang Y."/>
            <person name="Yin W.B."/>
            <person name="Xie B."/>
        </authorList>
    </citation>
    <scope>NUCLEOTIDE SEQUENCE [LARGE SCALE GENOMIC DNA]</scope>
    <source>
        <strain evidence="5">170</strain>
    </source>
</reference>